<dbReference type="Proteomes" id="UP000735302">
    <property type="component" value="Unassembled WGS sequence"/>
</dbReference>
<evidence type="ECO:0000313" key="2">
    <source>
        <dbReference type="Proteomes" id="UP000735302"/>
    </source>
</evidence>
<sequence>MYRKFMIAKNICLPLNFTSPRGRQGCLEAWRRGQRFQTYPISAELEEKGYGKIPPQRPMCSIRFRFYFQIPGANGTAPRGLCLVDRSGQVSYSRENHHTR</sequence>
<dbReference type="EMBL" id="BLXT01004836">
    <property type="protein sequence ID" value="GFO17603.1"/>
    <property type="molecule type" value="Genomic_DNA"/>
</dbReference>
<name>A0AAV4BDG2_9GAST</name>
<keyword evidence="2" id="KW-1185">Reference proteome</keyword>
<comment type="caution">
    <text evidence="1">The sequence shown here is derived from an EMBL/GenBank/DDBJ whole genome shotgun (WGS) entry which is preliminary data.</text>
</comment>
<dbReference type="AlphaFoldDB" id="A0AAV4BDG2"/>
<proteinExistence type="predicted"/>
<protein>
    <submittedName>
        <fullName evidence="1">Uncharacterized protein</fullName>
    </submittedName>
</protein>
<reference evidence="1 2" key="1">
    <citation type="journal article" date="2021" name="Elife">
        <title>Chloroplast acquisition without the gene transfer in kleptoplastic sea slugs, Plakobranchus ocellatus.</title>
        <authorList>
            <person name="Maeda T."/>
            <person name="Takahashi S."/>
            <person name="Yoshida T."/>
            <person name="Shimamura S."/>
            <person name="Takaki Y."/>
            <person name="Nagai Y."/>
            <person name="Toyoda A."/>
            <person name="Suzuki Y."/>
            <person name="Arimoto A."/>
            <person name="Ishii H."/>
            <person name="Satoh N."/>
            <person name="Nishiyama T."/>
            <person name="Hasebe M."/>
            <person name="Maruyama T."/>
            <person name="Minagawa J."/>
            <person name="Obokata J."/>
            <person name="Shigenobu S."/>
        </authorList>
    </citation>
    <scope>NUCLEOTIDE SEQUENCE [LARGE SCALE GENOMIC DNA]</scope>
</reference>
<gene>
    <name evidence="1" type="ORF">PoB_004410800</name>
</gene>
<organism evidence="1 2">
    <name type="scientific">Plakobranchus ocellatus</name>
    <dbReference type="NCBI Taxonomy" id="259542"/>
    <lineage>
        <taxon>Eukaryota</taxon>
        <taxon>Metazoa</taxon>
        <taxon>Spiralia</taxon>
        <taxon>Lophotrochozoa</taxon>
        <taxon>Mollusca</taxon>
        <taxon>Gastropoda</taxon>
        <taxon>Heterobranchia</taxon>
        <taxon>Euthyneura</taxon>
        <taxon>Panpulmonata</taxon>
        <taxon>Sacoglossa</taxon>
        <taxon>Placobranchoidea</taxon>
        <taxon>Plakobranchidae</taxon>
        <taxon>Plakobranchus</taxon>
    </lineage>
</organism>
<accession>A0AAV4BDG2</accession>
<evidence type="ECO:0000313" key="1">
    <source>
        <dbReference type="EMBL" id="GFO17603.1"/>
    </source>
</evidence>